<keyword evidence="4" id="KW-1185">Reference proteome</keyword>
<feature type="compositionally biased region" description="Basic and acidic residues" evidence="1">
    <location>
        <begin position="327"/>
        <end position="344"/>
    </location>
</feature>
<feature type="compositionally biased region" description="Polar residues" evidence="1">
    <location>
        <begin position="72"/>
        <end position="82"/>
    </location>
</feature>
<dbReference type="OrthoDB" id="10064411at2759"/>
<dbReference type="EMBL" id="LCWF01000032">
    <property type="protein sequence ID" value="KKY26986.1"/>
    <property type="molecule type" value="Genomic_DNA"/>
</dbReference>
<dbReference type="InterPro" id="IPR039251">
    <property type="entry name" value="OXLD1"/>
</dbReference>
<gene>
    <name evidence="3" type="ORF">UCRPC4_g01333</name>
</gene>
<accession>A0A0G2EY44</accession>
<dbReference type="PANTHER" id="PTHR21193">
    <property type="entry name" value="OXIDOREDUCTASE-LIKE DOMAIN-CONTAINING PROTEIN 1"/>
    <property type="match status" value="1"/>
</dbReference>
<feature type="compositionally biased region" description="Polar residues" evidence="1">
    <location>
        <begin position="92"/>
        <end position="111"/>
    </location>
</feature>
<feature type="compositionally biased region" description="Basic and acidic residues" evidence="1">
    <location>
        <begin position="260"/>
        <end position="279"/>
    </location>
</feature>
<feature type="region of interest" description="Disordered" evidence="1">
    <location>
        <begin position="65"/>
        <end position="195"/>
    </location>
</feature>
<feature type="compositionally biased region" description="Low complexity" evidence="1">
    <location>
        <begin position="121"/>
        <end position="140"/>
    </location>
</feature>
<reference evidence="3 4" key="1">
    <citation type="submission" date="2015-05" db="EMBL/GenBank/DDBJ databases">
        <title>Distinctive expansion of gene families associated with plant cell wall degradation and secondary metabolism in the genomes of grapevine trunk pathogens.</title>
        <authorList>
            <person name="Lawrence D.P."/>
            <person name="Travadon R."/>
            <person name="Rolshausen P.E."/>
            <person name="Baumgartner K."/>
        </authorList>
    </citation>
    <scope>NUCLEOTIDE SEQUENCE [LARGE SCALE GENOMIC DNA]</scope>
    <source>
        <strain evidence="3">UCRPC4</strain>
    </source>
</reference>
<dbReference type="Proteomes" id="UP000053317">
    <property type="component" value="Unassembled WGS sequence"/>
</dbReference>
<feature type="region of interest" description="Disordered" evidence="1">
    <location>
        <begin position="327"/>
        <end position="375"/>
    </location>
</feature>
<dbReference type="PANTHER" id="PTHR21193:SF3">
    <property type="entry name" value="OXIDOREDUCTASE-LIKE DOMAIN-CONTAINING PROTEIN 1"/>
    <property type="match status" value="1"/>
</dbReference>
<proteinExistence type="predicted"/>
<evidence type="ECO:0000313" key="3">
    <source>
        <dbReference type="EMBL" id="KKY26986.1"/>
    </source>
</evidence>
<feature type="compositionally biased region" description="Low complexity" evidence="1">
    <location>
        <begin position="148"/>
        <end position="160"/>
    </location>
</feature>
<name>A0A0G2EY44_PHACM</name>
<organism evidence="3 4">
    <name type="scientific">Phaeomoniella chlamydospora</name>
    <name type="common">Phaeoacremonium chlamydosporum</name>
    <dbReference type="NCBI Taxonomy" id="158046"/>
    <lineage>
        <taxon>Eukaryota</taxon>
        <taxon>Fungi</taxon>
        <taxon>Dikarya</taxon>
        <taxon>Ascomycota</taxon>
        <taxon>Pezizomycotina</taxon>
        <taxon>Eurotiomycetes</taxon>
        <taxon>Chaetothyriomycetidae</taxon>
        <taxon>Phaeomoniellales</taxon>
        <taxon>Phaeomoniellaceae</taxon>
        <taxon>Phaeomoniella</taxon>
    </lineage>
</organism>
<feature type="compositionally biased region" description="Low complexity" evidence="1">
    <location>
        <begin position="345"/>
        <end position="365"/>
    </location>
</feature>
<dbReference type="Pfam" id="PF09791">
    <property type="entry name" value="Oxidored-like"/>
    <property type="match status" value="1"/>
</dbReference>
<reference evidence="3 4" key="2">
    <citation type="submission" date="2015-05" db="EMBL/GenBank/DDBJ databases">
        <authorList>
            <person name="Morales-Cruz A."/>
            <person name="Amrine K.C."/>
            <person name="Cantu D."/>
        </authorList>
    </citation>
    <scope>NUCLEOTIDE SEQUENCE [LARGE SCALE GENOMIC DNA]</scope>
    <source>
        <strain evidence="3">UCRPC4</strain>
    </source>
</reference>
<feature type="domain" description="Oxidoreductase-like" evidence="2">
    <location>
        <begin position="194"/>
        <end position="238"/>
    </location>
</feature>
<feature type="region of interest" description="Disordered" evidence="1">
    <location>
        <begin position="241"/>
        <end position="291"/>
    </location>
</feature>
<dbReference type="InterPro" id="IPR019180">
    <property type="entry name" value="Oxidoreductase-like_N"/>
</dbReference>
<feature type="compositionally biased region" description="Polar residues" evidence="1">
    <location>
        <begin position="366"/>
        <end position="375"/>
    </location>
</feature>
<dbReference type="GO" id="GO:0005739">
    <property type="term" value="C:mitochondrion"/>
    <property type="evidence" value="ECO:0007669"/>
    <property type="project" value="TreeGrafter"/>
</dbReference>
<feature type="compositionally biased region" description="Polar residues" evidence="1">
    <location>
        <begin position="181"/>
        <end position="194"/>
    </location>
</feature>
<protein>
    <recommendedName>
        <fullName evidence="2">Oxidoreductase-like domain-containing protein</fullName>
    </recommendedName>
</protein>
<comment type="caution">
    <text evidence="3">The sequence shown here is derived from an EMBL/GenBank/DDBJ whole genome shotgun (WGS) entry which is preliminary data.</text>
</comment>
<evidence type="ECO:0000313" key="4">
    <source>
        <dbReference type="Proteomes" id="UP000053317"/>
    </source>
</evidence>
<evidence type="ECO:0000256" key="1">
    <source>
        <dbReference type="SAM" id="MobiDB-lite"/>
    </source>
</evidence>
<evidence type="ECO:0000259" key="2">
    <source>
        <dbReference type="Pfam" id="PF09791"/>
    </source>
</evidence>
<sequence>MKAPLSQTMWCGSRRRVPSTLAPHTATSTAAATIICSQMPYNTRTKSTNNFSSSGEEQYTVPVCSQRLRPGLQNSPRQTRSPSYRAPHRRNLQTTSFRSQQNEPEWTQAQPHSGYYADILSSPQPTAAAATSETTQSSLPDPTPSSTPTPTSSSSSTTREPTPEERARIVFGSRLAGSGYRPTSSMTPDSTWRTINGVPVPPRPSEPDNCCMSGCVHCVWDDYRDAVEEWALRLRAAKNKSPSAAQGKHVTSGKVPVSKTRGDTMKGIGRSEVEEKSASMDDDGGGSETNWSLHEVGDGGVAKASEDDVTDLFGGIPVGIREFMKTEKKLRDMHRREQEMEGEKQTQSQKGTTTTLSTTSLPTQGEIQTQTQAQA</sequence>
<dbReference type="AlphaFoldDB" id="A0A0G2EY44"/>